<evidence type="ECO:0008006" key="3">
    <source>
        <dbReference type="Google" id="ProtNLM"/>
    </source>
</evidence>
<protein>
    <recommendedName>
        <fullName evidence="3">F-box domain-containing protein</fullName>
    </recommendedName>
</protein>
<reference evidence="1" key="2">
    <citation type="submission" date="2021-10" db="EMBL/GenBank/DDBJ databases">
        <title>Phylogenomics reveals ancestral predisposition of the termite-cultivated fungus Termitomyces towards a domesticated lifestyle.</title>
        <authorList>
            <person name="Auxier B."/>
            <person name="Grum-Grzhimaylo A."/>
            <person name="Cardenas M.E."/>
            <person name="Lodge J.D."/>
            <person name="Laessoe T."/>
            <person name="Pedersen O."/>
            <person name="Smith M.E."/>
            <person name="Kuyper T.W."/>
            <person name="Franco-Molano E.A."/>
            <person name="Baroni T.J."/>
            <person name="Aanen D.K."/>
        </authorList>
    </citation>
    <scope>NUCLEOTIDE SEQUENCE</scope>
    <source>
        <strain evidence="1">D49</strain>
    </source>
</reference>
<evidence type="ECO:0000313" key="2">
    <source>
        <dbReference type="Proteomes" id="UP000717328"/>
    </source>
</evidence>
<dbReference type="OrthoDB" id="3071584at2759"/>
<comment type="caution">
    <text evidence="1">The sequence shown here is derived from an EMBL/GenBank/DDBJ whole genome shotgun (WGS) entry which is preliminary data.</text>
</comment>
<name>A0A9P7KJJ7_9AGAR</name>
<dbReference type="EMBL" id="JABCKI010000103">
    <property type="protein sequence ID" value="KAG5652723.1"/>
    <property type="molecule type" value="Genomic_DNA"/>
</dbReference>
<dbReference type="AlphaFoldDB" id="A0A9P7KJJ7"/>
<reference evidence="1" key="1">
    <citation type="submission" date="2021-02" db="EMBL/GenBank/DDBJ databases">
        <authorList>
            <person name="Nieuwenhuis M."/>
            <person name="Van De Peppel L.J.J."/>
        </authorList>
    </citation>
    <scope>NUCLEOTIDE SEQUENCE</scope>
    <source>
        <strain evidence="1">D49</strain>
    </source>
</reference>
<proteinExistence type="predicted"/>
<organism evidence="1 2">
    <name type="scientific">Sphagnurus paluster</name>
    <dbReference type="NCBI Taxonomy" id="117069"/>
    <lineage>
        <taxon>Eukaryota</taxon>
        <taxon>Fungi</taxon>
        <taxon>Dikarya</taxon>
        <taxon>Basidiomycota</taxon>
        <taxon>Agaricomycotina</taxon>
        <taxon>Agaricomycetes</taxon>
        <taxon>Agaricomycetidae</taxon>
        <taxon>Agaricales</taxon>
        <taxon>Tricholomatineae</taxon>
        <taxon>Lyophyllaceae</taxon>
        <taxon>Sphagnurus</taxon>
    </lineage>
</organism>
<keyword evidence="2" id="KW-1185">Reference proteome</keyword>
<evidence type="ECO:0000313" key="1">
    <source>
        <dbReference type="EMBL" id="KAG5652723.1"/>
    </source>
</evidence>
<gene>
    <name evidence="1" type="ORF">H0H81_003974</name>
</gene>
<sequence>MAKSNHAESPESRSHIQIPSDIWVYIAQFVPSKSLCNLYSLNSIFLHLALNERYKALDFTDCQCDERTVHFLKHISDSNISSRVRQLRVDSQWFDPESHIRFTLVARFQALMRSALLLGPWRAASFGFIRSKYRKRRKAIDTLTASLVAQFSNLTTFIIVPRHSERYYPLGFSLLFTKSYATFGSTLRQLTIKVRLNGVTALLPSDPTTLASLQEFTLQLFPDQEDYVFNTQILIKTVSPFIQQIASKLTKFNLLSSAHADHSSIFDALGDTPNLNIFSLGLLFHATALQDPSSLVQFLSRNADALKHVRLQPLGFETSFAIPHNIDPADRCLTSWFKDNASDTRVFSNLQTLAIMPYHSAPAASPITACLLIDRSRDTLTSLFLGERYLSLVELANIVLSFTHRPADRRLKVLHVNLVSLNPQLFDLLADKIRSLEDLSLNFRHIFKNCHEEGGSFEYIYYDKIGHKNIGAFLAEMEKRTYPLWKLISLSFNIGSCVSDYATKHIIEDLKFSIPSVRLIYQMHLASELLEMFN</sequence>
<accession>A0A9P7KJJ7</accession>
<dbReference type="Proteomes" id="UP000717328">
    <property type="component" value="Unassembled WGS sequence"/>
</dbReference>